<feature type="compositionally biased region" description="Pro residues" evidence="1">
    <location>
        <begin position="107"/>
        <end position="131"/>
    </location>
</feature>
<evidence type="ECO:0000313" key="3">
    <source>
        <dbReference type="EMBL" id="JAG53794.1"/>
    </source>
</evidence>
<evidence type="ECO:0000256" key="1">
    <source>
        <dbReference type="SAM" id="MobiDB-lite"/>
    </source>
</evidence>
<feature type="non-terminal residue" evidence="2">
    <location>
        <position position="1"/>
    </location>
</feature>
<gene>
    <name evidence="2" type="ORF">CM83_6237</name>
</gene>
<accession>A0A0A9Y4T1</accession>
<feature type="compositionally biased region" description="Polar residues" evidence="1">
    <location>
        <begin position="91"/>
        <end position="105"/>
    </location>
</feature>
<feature type="region of interest" description="Disordered" evidence="1">
    <location>
        <begin position="325"/>
        <end position="344"/>
    </location>
</feature>
<dbReference type="AlphaFoldDB" id="A0A0A9Y4T1"/>
<proteinExistence type="predicted"/>
<name>A0A0A9Y4T1_LYGHE</name>
<feature type="region of interest" description="Disordered" evidence="1">
    <location>
        <begin position="71"/>
        <end position="165"/>
    </location>
</feature>
<dbReference type="EMBL" id="GBHO01016973">
    <property type="protein sequence ID" value="JAG26631.1"/>
    <property type="molecule type" value="Transcribed_RNA"/>
</dbReference>
<reference evidence="3" key="3">
    <citation type="submission" date="2014-09" db="EMBL/GenBank/DDBJ databases">
        <authorList>
            <person name="Magalhaes I.L.F."/>
            <person name="Oliveira U."/>
            <person name="Santos F.R."/>
            <person name="Vidigal T.H.D.A."/>
            <person name="Brescovit A.D."/>
            <person name="Santos A.J."/>
        </authorList>
    </citation>
    <scope>NUCLEOTIDE SEQUENCE</scope>
</reference>
<evidence type="ECO:0000313" key="2">
    <source>
        <dbReference type="EMBL" id="JAG26631.1"/>
    </source>
</evidence>
<protein>
    <submittedName>
        <fullName evidence="2">Uncharacterized protein</fullName>
    </submittedName>
</protein>
<reference evidence="2" key="2">
    <citation type="submission" date="2014-07" db="EMBL/GenBank/DDBJ databases">
        <authorList>
            <person name="Hull J."/>
        </authorList>
    </citation>
    <scope>NUCLEOTIDE SEQUENCE</scope>
</reference>
<sequence length="344" mass="35593">GGNCGGGRPSGGIAGLGGGPSGGIFGGGSPVGGIFGVGSASSGSPIGGIFCGGSPGGGNCGGGSPGGGFFGNLNTGSPSGGGSSSMPLPTFGNTPQLQMQFQQQVAIPPPSPPQPATPYQPSPPPPAPISYPPAKVRYPPAQVRNPPSQVRYQPPQPSYPPQQARYPPSPAFGEALDLCNQCQMNSMELLRNMEQDILSLPMDNIFKGIISVPAKTIEMALGSAGPALNTCLQAKDMLGSFKSTNFQVPAKIMMNGVNLFLSFFRKLGRWGQRCEGQENCQQPLPAFNGLGPCGGKWPCKQTVACQTEQCQTACRALRSVVKQDSLEATDKDSAPKRRKNRAKK</sequence>
<feature type="compositionally biased region" description="Basic and acidic residues" evidence="1">
    <location>
        <begin position="325"/>
        <end position="335"/>
    </location>
</feature>
<organism evidence="2">
    <name type="scientific">Lygus hesperus</name>
    <name type="common">Western plant bug</name>
    <dbReference type="NCBI Taxonomy" id="30085"/>
    <lineage>
        <taxon>Eukaryota</taxon>
        <taxon>Metazoa</taxon>
        <taxon>Ecdysozoa</taxon>
        <taxon>Arthropoda</taxon>
        <taxon>Hexapoda</taxon>
        <taxon>Insecta</taxon>
        <taxon>Pterygota</taxon>
        <taxon>Neoptera</taxon>
        <taxon>Paraneoptera</taxon>
        <taxon>Hemiptera</taxon>
        <taxon>Heteroptera</taxon>
        <taxon>Panheteroptera</taxon>
        <taxon>Cimicomorpha</taxon>
        <taxon>Miridae</taxon>
        <taxon>Mirini</taxon>
        <taxon>Lygus</taxon>
    </lineage>
</organism>
<reference evidence="2" key="1">
    <citation type="journal article" date="2014" name="PLoS ONE">
        <title>Transcriptome-Based Identification of ABC Transporters in the Western Tarnished Plant Bug Lygus hesperus.</title>
        <authorList>
            <person name="Hull J.J."/>
            <person name="Chaney K."/>
            <person name="Geib S.M."/>
            <person name="Fabrick J.A."/>
            <person name="Brent C.S."/>
            <person name="Walsh D."/>
            <person name="Lavine L.C."/>
        </authorList>
    </citation>
    <scope>NUCLEOTIDE SEQUENCE</scope>
</reference>
<dbReference type="EMBL" id="GBRD01012030">
    <property type="protein sequence ID" value="JAG53794.1"/>
    <property type="molecule type" value="Transcribed_RNA"/>
</dbReference>